<protein>
    <submittedName>
        <fullName evidence="1">Uncharacterized protein</fullName>
    </submittedName>
</protein>
<reference evidence="1 2" key="1">
    <citation type="submission" date="2018-07" db="EMBL/GenBank/DDBJ databases">
        <title>Genomic Encyclopedia of Type Strains, Phase IV (KMG-IV): sequencing the most valuable type-strain genomes for metagenomic binning, comparative biology and taxonomic classification.</title>
        <authorList>
            <person name="Goeker M."/>
        </authorList>
    </citation>
    <scope>NUCLEOTIDE SEQUENCE [LARGE SCALE GENOMIC DNA]</scope>
    <source>
        <strain evidence="1 2">DSM 21352</strain>
    </source>
</reference>
<evidence type="ECO:0000313" key="2">
    <source>
        <dbReference type="Proteomes" id="UP000255265"/>
    </source>
</evidence>
<dbReference type="Proteomes" id="UP000255265">
    <property type="component" value="Unassembled WGS sequence"/>
</dbReference>
<keyword evidence="2" id="KW-1185">Reference proteome</keyword>
<dbReference type="AlphaFoldDB" id="A0A370F8A0"/>
<gene>
    <name evidence="1" type="ORF">DFR41_110140</name>
</gene>
<comment type="caution">
    <text evidence="1">The sequence shown here is derived from an EMBL/GenBank/DDBJ whole genome shotgun (WGS) entry which is preliminary data.</text>
</comment>
<organism evidence="1 2">
    <name type="scientific">Pseudacidovorax intermedius</name>
    <dbReference type="NCBI Taxonomy" id="433924"/>
    <lineage>
        <taxon>Bacteria</taxon>
        <taxon>Pseudomonadati</taxon>
        <taxon>Pseudomonadota</taxon>
        <taxon>Betaproteobacteria</taxon>
        <taxon>Burkholderiales</taxon>
        <taxon>Comamonadaceae</taxon>
        <taxon>Pseudacidovorax</taxon>
    </lineage>
</organism>
<evidence type="ECO:0000313" key="1">
    <source>
        <dbReference type="EMBL" id="RDI20732.1"/>
    </source>
</evidence>
<proteinExistence type="predicted"/>
<dbReference type="EMBL" id="QQAV01000010">
    <property type="protein sequence ID" value="RDI20732.1"/>
    <property type="molecule type" value="Genomic_DNA"/>
</dbReference>
<name>A0A370F8A0_9BURK</name>
<accession>A0A370F8A0</accession>
<sequence>MLEGKEIFALDDPKYFAFLKTKLAPPASGVW</sequence>